<organism evidence="1">
    <name type="scientific">Salix viminalis</name>
    <name type="common">Common osier</name>
    <name type="synonym">Basket willow</name>
    <dbReference type="NCBI Taxonomy" id="40686"/>
    <lineage>
        <taxon>Eukaryota</taxon>
        <taxon>Viridiplantae</taxon>
        <taxon>Streptophyta</taxon>
        <taxon>Embryophyta</taxon>
        <taxon>Tracheophyta</taxon>
        <taxon>Spermatophyta</taxon>
        <taxon>Magnoliopsida</taxon>
        <taxon>eudicotyledons</taxon>
        <taxon>Gunneridae</taxon>
        <taxon>Pentapetalae</taxon>
        <taxon>rosids</taxon>
        <taxon>fabids</taxon>
        <taxon>Malpighiales</taxon>
        <taxon>Salicaceae</taxon>
        <taxon>Saliceae</taxon>
        <taxon>Salix</taxon>
    </lineage>
</organism>
<dbReference type="EMBL" id="CAADRP010000780">
    <property type="protein sequence ID" value="VFU32415.1"/>
    <property type="molecule type" value="Genomic_DNA"/>
</dbReference>
<reference evidence="1" key="1">
    <citation type="submission" date="2019-03" db="EMBL/GenBank/DDBJ databases">
        <authorList>
            <person name="Mank J."/>
            <person name="Almeida P."/>
        </authorList>
    </citation>
    <scope>NUCLEOTIDE SEQUENCE</scope>
    <source>
        <strain evidence="1">78183</strain>
    </source>
</reference>
<name>A0A6N2KW05_SALVM</name>
<dbReference type="AlphaFoldDB" id="A0A6N2KW05"/>
<gene>
    <name evidence="1" type="ORF">SVIM_LOCUS141532</name>
</gene>
<proteinExistence type="predicted"/>
<evidence type="ECO:0000313" key="1">
    <source>
        <dbReference type="EMBL" id="VFU32415.1"/>
    </source>
</evidence>
<protein>
    <submittedName>
        <fullName evidence="1">Uncharacterized protein</fullName>
    </submittedName>
</protein>
<sequence>MNTDWQPPASVQNKGKRIINKKRKKLFDIIYHIHQYLYLLRLGRPLKRTPSGLSLQSFLGITWPGF</sequence>
<accession>A0A6N2KW05</accession>